<organism evidence="1 2">
    <name type="scientific">Musa troglodytarum</name>
    <name type="common">fe'i banana</name>
    <dbReference type="NCBI Taxonomy" id="320322"/>
    <lineage>
        <taxon>Eukaryota</taxon>
        <taxon>Viridiplantae</taxon>
        <taxon>Streptophyta</taxon>
        <taxon>Embryophyta</taxon>
        <taxon>Tracheophyta</taxon>
        <taxon>Spermatophyta</taxon>
        <taxon>Magnoliopsida</taxon>
        <taxon>Liliopsida</taxon>
        <taxon>Zingiberales</taxon>
        <taxon>Musaceae</taxon>
        <taxon>Musa</taxon>
    </lineage>
</organism>
<dbReference type="Proteomes" id="UP001055439">
    <property type="component" value="Chromosome 7"/>
</dbReference>
<protein>
    <submittedName>
        <fullName evidence="1">Uncharacterized protein</fullName>
    </submittedName>
</protein>
<keyword evidence="2" id="KW-1185">Reference proteome</keyword>
<dbReference type="EMBL" id="CP097509">
    <property type="protein sequence ID" value="URE21339.1"/>
    <property type="molecule type" value="Genomic_DNA"/>
</dbReference>
<gene>
    <name evidence="1" type="ORF">MUK42_13207</name>
</gene>
<evidence type="ECO:0000313" key="2">
    <source>
        <dbReference type="Proteomes" id="UP001055439"/>
    </source>
</evidence>
<reference evidence="1" key="1">
    <citation type="submission" date="2022-05" db="EMBL/GenBank/DDBJ databases">
        <title>The Musa troglodytarum L. genome provides insights into the mechanism of non-climacteric behaviour and enrichment of carotenoids.</title>
        <authorList>
            <person name="Wang J."/>
        </authorList>
    </citation>
    <scope>NUCLEOTIDE SEQUENCE</scope>
    <source>
        <tissue evidence="1">Leaf</tissue>
    </source>
</reference>
<dbReference type="AlphaFoldDB" id="A0A9E7H0B6"/>
<proteinExistence type="predicted"/>
<evidence type="ECO:0000313" key="1">
    <source>
        <dbReference type="EMBL" id="URE21339.1"/>
    </source>
</evidence>
<accession>A0A9E7H0B6</accession>
<sequence length="83" mass="9358">MRSRPSSTWLSTRLIVLPSSMVKDRWRGVVEDATTSKGKHYGIPPLFALVAKDGRRGVEAIVRAMIDDNNGVSMRGRAKQRRY</sequence>
<name>A0A9E7H0B6_9LILI</name>